<comment type="cofactor">
    <cofactor evidence="7">
        <name>heme</name>
        <dbReference type="ChEBI" id="CHEBI:30413"/>
    </cofactor>
</comment>
<evidence type="ECO:0000256" key="3">
    <source>
        <dbReference type="ARBA" id="ARBA00022723"/>
    </source>
</evidence>
<dbReference type="PRINTS" id="PR00463">
    <property type="entry name" value="EP450I"/>
</dbReference>
<name>A0ABC9AFV4_9POAL</name>
<keyword evidence="6 8" id="KW-0503">Monooxygenase</keyword>
<evidence type="ECO:0000313" key="10">
    <source>
        <dbReference type="EMBL" id="CAL4978726.1"/>
    </source>
</evidence>
<feature type="transmembrane region" description="Helical" evidence="9">
    <location>
        <begin position="40"/>
        <end position="62"/>
    </location>
</feature>
<gene>
    <name evidence="10" type="ORF">URODEC1_LOCUS54915</name>
</gene>
<dbReference type="CDD" id="cd11072">
    <property type="entry name" value="CYP71-like"/>
    <property type="match status" value="1"/>
</dbReference>
<evidence type="ECO:0000256" key="9">
    <source>
        <dbReference type="SAM" id="Phobius"/>
    </source>
</evidence>
<keyword evidence="9" id="KW-0812">Transmembrane</keyword>
<dbReference type="Pfam" id="PF00067">
    <property type="entry name" value="p450"/>
    <property type="match status" value="1"/>
</dbReference>
<keyword evidence="2 7" id="KW-0349">Heme</keyword>
<dbReference type="Proteomes" id="UP001497457">
    <property type="component" value="Chromosome 20rd"/>
</dbReference>
<sequence length="572" mass="61815">MAITSRFVTYVSGFYLKAPIYACLASHSHSPSASFSNMTVSLAALLFVTAVAVPIITALLLLSSAKKGRPGPADGCRRLPPSPPGLPLIGHLHLLGRLPHRALRSLAASHGPVMLLRLGRVPTVVASSSAAAEEAMKTRDLAFSGRPGLLMAQSLLYGGRDVGFAPYGEYWRQARRVCALHLLGPRRVASFRRVREREVAALVARVRRDAAADGEANLSDALICYSNAIISRAAFGDGDYRLDGDQGGEKLRQVVADFQELVLASPMREISPWLGWVDTLTGLESKTRCTFEALDGLLERVIADHRNRRSSGRHAVLGDGAEVADDHRDFVDVLLDVNEMDEEAGFQLETDNIKAIIMDVFAAGTDTSSTVLGWAMAELINHPHEMRKLQAEVRAAAGGAITEDHLDGMPYLKAVISETMRLHAPAALLIPRETTEDTELLGYHIPARTRVVINAWAIGRDPAAWERAEEFVPERWFAAGDALLDYSKVGQDFRSVPFGAGRRGCPGAGFAAPTMELALANMLYHFDWALPHGTGAGGDVLGTPALVDVSEVFGLSVRLKEPLILVAKPWSG</sequence>
<dbReference type="AlphaFoldDB" id="A0ABC9AFV4"/>
<evidence type="ECO:0000256" key="8">
    <source>
        <dbReference type="RuleBase" id="RU000461"/>
    </source>
</evidence>
<evidence type="ECO:0000256" key="1">
    <source>
        <dbReference type="ARBA" id="ARBA00010617"/>
    </source>
</evidence>
<keyword evidence="4 8" id="KW-0560">Oxidoreductase</keyword>
<dbReference type="GO" id="GO:0046872">
    <property type="term" value="F:metal ion binding"/>
    <property type="evidence" value="ECO:0007669"/>
    <property type="project" value="UniProtKB-KW"/>
</dbReference>
<dbReference type="EMBL" id="OZ075130">
    <property type="protein sequence ID" value="CAL4978726.1"/>
    <property type="molecule type" value="Genomic_DNA"/>
</dbReference>
<dbReference type="FunFam" id="1.10.630.10:FF:000043">
    <property type="entry name" value="Cytochrome P450 99A2"/>
    <property type="match status" value="1"/>
</dbReference>
<dbReference type="PRINTS" id="PR00385">
    <property type="entry name" value="P450"/>
</dbReference>
<feature type="binding site" description="axial binding residue" evidence="7">
    <location>
        <position position="505"/>
    </location>
    <ligand>
        <name>heme</name>
        <dbReference type="ChEBI" id="CHEBI:30413"/>
    </ligand>
    <ligandPart>
        <name>Fe</name>
        <dbReference type="ChEBI" id="CHEBI:18248"/>
    </ligandPart>
</feature>
<evidence type="ECO:0000256" key="7">
    <source>
        <dbReference type="PIRSR" id="PIRSR602401-1"/>
    </source>
</evidence>
<dbReference type="Gene3D" id="1.10.630.10">
    <property type="entry name" value="Cytochrome P450"/>
    <property type="match status" value="1"/>
</dbReference>
<dbReference type="GO" id="GO:0004497">
    <property type="term" value="F:monooxygenase activity"/>
    <property type="evidence" value="ECO:0007669"/>
    <property type="project" value="UniProtKB-KW"/>
</dbReference>
<keyword evidence="11" id="KW-1185">Reference proteome</keyword>
<dbReference type="PANTHER" id="PTHR47955:SF15">
    <property type="entry name" value="CYTOCHROME P450 71A2-LIKE"/>
    <property type="match status" value="1"/>
</dbReference>
<reference evidence="10" key="1">
    <citation type="submission" date="2024-10" db="EMBL/GenBank/DDBJ databases">
        <authorList>
            <person name="Ryan C."/>
        </authorList>
    </citation>
    <scope>NUCLEOTIDE SEQUENCE [LARGE SCALE GENOMIC DNA]</scope>
</reference>
<protein>
    <submittedName>
        <fullName evidence="10">Uncharacterized protein</fullName>
    </submittedName>
</protein>
<dbReference type="PROSITE" id="PS00086">
    <property type="entry name" value="CYTOCHROME_P450"/>
    <property type="match status" value="1"/>
</dbReference>
<dbReference type="InterPro" id="IPR001128">
    <property type="entry name" value="Cyt_P450"/>
</dbReference>
<evidence type="ECO:0000256" key="4">
    <source>
        <dbReference type="ARBA" id="ARBA00023002"/>
    </source>
</evidence>
<evidence type="ECO:0000256" key="6">
    <source>
        <dbReference type="ARBA" id="ARBA00023033"/>
    </source>
</evidence>
<keyword evidence="9" id="KW-1133">Transmembrane helix</keyword>
<proteinExistence type="inferred from homology"/>
<evidence type="ECO:0000256" key="2">
    <source>
        <dbReference type="ARBA" id="ARBA00022617"/>
    </source>
</evidence>
<organism evidence="10 11">
    <name type="scientific">Urochloa decumbens</name>
    <dbReference type="NCBI Taxonomy" id="240449"/>
    <lineage>
        <taxon>Eukaryota</taxon>
        <taxon>Viridiplantae</taxon>
        <taxon>Streptophyta</taxon>
        <taxon>Embryophyta</taxon>
        <taxon>Tracheophyta</taxon>
        <taxon>Spermatophyta</taxon>
        <taxon>Magnoliopsida</taxon>
        <taxon>Liliopsida</taxon>
        <taxon>Poales</taxon>
        <taxon>Poaceae</taxon>
        <taxon>PACMAD clade</taxon>
        <taxon>Panicoideae</taxon>
        <taxon>Panicodae</taxon>
        <taxon>Paniceae</taxon>
        <taxon>Melinidinae</taxon>
        <taxon>Urochloa</taxon>
    </lineage>
</organism>
<keyword evidence="9" id="KW-0472">Membrane</keyword>
<comment type="similarity">
    <text evidence="1 8">Belongs to the cytochrome P450 family.</text>
</comment>
<dbReference type="PANTHER" id="PTHR47955">
    <property type="entry name" value="CYTOCHROME P450 FAMILY 71 PROTEIN"/>
    <property type="match status" value="1"/>
</dbReference>
<evidence type="ECO:0000256" key="5">
    <source>
        <dbReference type="ARBA" id="ARBA00023004"/>
    </source>
</evidence>
<dbReference type="InterPro" id="IPR017972">
    <property type="entry name" value="Cyt_P450_CS"/>
</dbReference>
<evidence type="ECO:0000313" key="11">
    <source>
        <dbReference type="Proteomes" id="UP001497457"/>
    </source>
</evidence>
<accession>A0ABC9AFV4</accession>
<dbReference type="InterPro" id="IPR002401">
    <property type="entry name" value="Cyt_P450_E_grp-I"/>
</dbReference>
<keyword evidence="5 7" id="KW-0408">Iron</keyword>
<dbReference type="SUPFAM" id="SSF48264">
    <property type="entry name" value="Cytochrome P450"/>
    <property type="match status" value="1"/>
</dbReference>
<keyword evidence="3 7" id="KW-0479">Metal-binding</keyword>
<dbReference type="InterPro" id="IPR036396">
    <property type="entry name" value="Cyt_P450_sf"/>
</dbReference>